<dbReference type="CDD" id="cd09725">
    <property type="entry name" value="Cas2_I_II_III"/>
    <property type="match status" value="1"/>
</dbReference>
<gene>
    <name evidence="9 11" type="primary">cas2</name>
    <name evidence="11" type="ORF">EI684_00450</name>
</gene>
<evidence type="ECO:0000256" key="5">
    <source>
        <dbReference type="ARBA" id="ARBA00022759"/>
    </source>
</evidence>
<comment type="caution">
    <text evidence="11">The sequence shown here is derived from an EMBL/GenBank/DDBJ whole genome shotgun (WGS) entry which is preliminary data.</text>
</comment>
<dbReference type="PANTHER" id="PTHR34405:SF3">
    <property type="entry name" value="CRISPR-ASSOCIATED ENDORIBONUCLEASE CAS2 3"/>
    <property type="match status" value="1"/>
</dbReference>
<keyword evidence="8 9" id="KW-0051">Antiviral defense</keyword>
<name>A0A426UC46_9CHLR</name>
<evidence type="ECO:0000313" key="12">
    <source>
        <dbReference type="Proteomes" id="UP000280307"/>
    </source>
</evidence>
<dbReference type="Proteomes" id="UP000280307">
    <property type="component" value="Unassembled WGS sequence"/>
</dbReference>
<dbReference type="HAMAP" id="MF_01471">
    <property type="entry name" value="Cas2"/>
    <property type="match status" value="1"/>
</dbReference>
<sequence>MLYLISYDISSDRRRAKVAKLLEGFGQRVLESVFECDLDAQAYASLRKKLARRIQPNEGDRLRIYRLCATCISQIEVIGAGPAVETSLDVYII</sequence>
<dbReference type="GO" id="GO:0051607">
    <property type="term" value="P:defense response to virus"/>
    <property type="evidence" value="ECO:0007669"/>
    <property type="project" value="UniProtKB-UniRule"/>
</dbReference>
<dbReference type="EMBL" id="RSAS01000020">
    <property type="protein sequence ID" value="RRR78334.1"/>
    <property type="molecule type" value="Genomic_DNA"/>
</dbReference>
<dbReference type="PIRSF" id="PIRSF032582">
    <property type="entry name" value="Cas2"/>
    <property type="match status" value="1"/>
</dbReference>
<feature type="binding site" evidence="9">
    <location>
        <position position="8"/>
    </location>
    <ligand>
        <name>Mg(2+)</name>
        <dbReference type="ChEBI" id="CHEBI:18420"/>
        <note>catalytic</note>
    </ligand>
</feature>
<dbReference type="InterPro" id="IPR021127">
    <property type="entry name" value="CRISPR_associated_Cas2"/>
</dbReference>
<dbReference type="GO" id="GO:0046872">
    <property type="term" value="F:metal ion binding"/>
    <property type="evidence" value="ECO:0007669"/>
    <property type="project" value="UniProtKB-UniRule"/>
</dbReference>
<comment type="function">
    <text evidence="9">CRISPR (clustered regularly interspaced short palindromic repeat), is an adaptive immune system that provides protection against mobile genetic elements (viruses, transposable elements and conjugative plasmids). CRISPR clusters contain sequences complementary to antecedent mobile elements and target invading nucleic acids. CRISPR clusters are transcribed and processed into CRISPR RNA (crRNA). Functions as a ssRNA-specific endoribonuclease. Involved in the integration of spacer DNA into the CRISPR cassette.</text>
</comment>
<organism evidence="11 12">
    <name type="scientific">Candidatus Viridilinea halotolerans</name>
    <dbReference type="NCBI Taxonomy" id="2491704"/>
    <lineage>
        <taxon>Bacteria</taxon>
        <taxon>Bacillati</taxon>
        <taxon>Chloroflexota</taxon>
        <taxon>Chloroflexia</taxon>
        <taxon>Chloroflexales</taxon>
        <taxon>Chloroflexineae</taxon>
        <taxon>Oscillochloridaceae</taxon>
        <taxon>Candidatus Viridilinea</taxon>
    </lineage>
</organism>
<evidence type="ECO:0000256" key="8">
    <source>
        <dbReference type="ARBA" id="ARBA00023118"/>
    </source>
</evidence>
<comment type="cofactor">
    <cofactor evidence="1 9">
        <name>Mg(2+)</name>
        <dbReference type="ChEBI" id="CHEBI:18420"/>
    </cofactor>
</comment>
<reference evidence="11 12" key="1">
    <citation type="submission" date="2018-12" db="EMBL/GenBank/DDBJ databases">
        <title>Genome Sequence of Candidatus Viridilinea halotolerans isolated from saline sulfide-rich spring.</title>
        <authorList>
            <person name="Grouzdev D.S."/>
            <person name="Burganskaya E.I."/>
            <person name="Krutkina M.S."/>
            <person name="Sukhacheva M.V."/>
            <person name="Gorlenko V.M."/>
        </authorList>
    </citation>
    <scope>NUCLEOTIDE SEQUENCE [LARGE SCALE GENOMIC DNA]</scope>
    <source>
        <strain evidence="11">Chok-6</strain>
    </source>
</reference>
<evidence type="ECO:0000256" key="7">
    <source>
        <dbReference type="ARBA" id="ARBA00022842"/>
    </source>
</evidence>
<keyword evidence="3 9" id="KW-0540">Nuclease</keyword>
<proteinExistence type="inferred from homology"/>
<evidence type="ECO:0000256" key="4">
    <source>
        <dbReference type="ARBA" id="ARBA00022723"/>
    </source>
</evidence>
<protein>
    <recommendedName>
        <fullName evidence="9">CRISPR-associated endoribonuclease Cas2</fullName>
        <ecNumber evidence="9">3.1.-.-</ecNumber>
    </recommendedName>
</protein>
<dbReference type="Pfam" id="PF09827">
    <property type="entry name" value="CRISPR_Cas2"/>
    <property type="match status" value="1"/>
</dbReference>
<keyword evidence="7 9" id="KW-0460">Magnesium</keyword>
<evidence type="ECO:0000313" key="11">
    <source>
        <dbReference type="EMBL" id="RRR78334.1"/>
    </source>
</evidence>
<accession>A0A426UC46</accession>
<dbReference type="GO" id="GO:0016787">
    <property type="term" value="F:hydrolase activity"/>
    <property type="evidence" value="ECO:0007669"/>
    <property type="project" value="UniProtKB-KW"/>
</dbReference>
<evidence type="ECO:0000256" key="10">
    <source>
        <dbReference type="PIRNR" id="PIRNR032582"/>
    </source>
</evidence>
<dbReference type="Gene3D" id="3.30.70.240">
    <property type="match status" value="1"/>
</dbReference>
<dbReference type="InterPro" id="IPR019199">
    <property type="entry name" value="Virulence_VapD/CRISPR_Cas2"/>
</dbReference>
<keyword evidence="6 9" id="KW-0378">Hydrolase</keyword>
<evidence type="ECO:0000256" key="6">
    <source>
        <dbReference type="ARBA" id="ARBA00022801"/>
    </source>
</evidence>
<evidence type="ECO:0000256" key="2">
    <source>
        <dbReference type="ARBA" id="ARBA00009959"/>
    </source>
</evidence>
<dbReference type="NCBIfam" id="TIGR01573">
    <property type="entry name" value="cas2"/>
    <property type="match status" value="1"/>
</dbReference>
<dbReference type="SUPFAM" id="SSF143430">
    <property type="entry name" value="TTP0101/SSO1404-like"/>
    <property type="match status" value="1"/>
</dbReference>
<dbReference type="PANTHER" id="PTHR34405">
    <property type="entry name" value="CRISPR-ASSOCIATED ENDORIBONUCLEASE CAS2"/>
    <property type="match status" value="1"/>
</dbReference>
<dbReference type="EC" id="3.1.-.-" evidence="9"/>
<dbReference type="GO" id="GO:0043571">
    <property type="term" value="P:maintenance of CRISPR repeat elements"/>
    <property type="evidence" value="ECO:0007669"/>
    <property type="project" value="UniProtKB-UniRule"/>
</dbReference>
<keyword evidence="4 9" id="KW-0479">Metal-binding</keyword>
<dbReference type="AlphaFoldDB" id="A0A426UC46"/>
<evidence type="ECO:0000256" key="1">
    <source>
        <dbReference type="ARBA" id="ARBA00001946"/>
    </source>
</evidence>
<evidence type="ECO:0000256" key="9">
    <source>
        <dbReference type="HAMAP-Rule" id="MF_01471"/>
    </source>
</evidence>
<evidence type="ECO:0000256" key="3">
    <source>
        <dbReference type="ARBA" id="ARBA00022722"/>
    </source>
</evidence>
<comment type="similarity">
    <text evidence="2 9 10">Belongs to the CRISPR-associated endoribonuclease Cas2 protein family.</text>
</comment>
<keyword evidence="5 9" id="KW-0255">Endonuclease</keyword>
<comment type="subunit">
    <text evidence="9">Homodimer, forms a heterotetramer with a Cas1 homodimer.</text>
</comment>
<dbReference type="GO" id="GO:0004521">
    <property type="term" value="F:RNA endonuclease activity"/>
    <property type="evidence" value="ECO:0007669"/>
    <property type="project" value="UniProtKB-UniRule"/>
</dbReference>